<organism evidence="1">
    <name type="scientific">Ovis aries</name>
    <name type="common">Sheep</name>
    <dbReference type="NCBI Taxonomy" id="9940"/>
    <lineage>
        <taxon>Eukaryota</taxon>
        <taxon>Metazoa</taxon>
        <taxon>Chordata</taxon>
        <taxon>Craniata</taxon>
        <taxon>Vertebrata</taxon>
        <taxon>Euteleostomi</taxon>
        <taxon>Mammalia</taxon>
        <taxon>Eutheria</taxon>
        <taxon>Laurasiatheria</taxon>
        <taxon>Artiodactyla</taxon>
        <taxon>Ruminantia</taxon>
        <taxon>Pecora</taxon>
        <taxon>Bovidae</taxon>
        <taxon>Caprinae</taxon>
        <taxon>Ovis</taxon>
    </lineage>
</organism>
<proteinExistence type="predicted"/>
<accession>A0AC11D8A7</accession>
<reference evidence="1" key="3">
    <citation type="submission" date="2025-09" db="UniProtKB">
        <authorList>
            <consortium name="Ensembl"/>
        </authorList>
    </citation>
    <scope>IDENTIFICATION</scope>
</reference>
<name>A0AC11D8A7_SHEEP</name>
<reference evidence="1" key="1">
    <citation type="submission" date="2020-11" db="EMBL/GenBank/DDBJ databases">
        <authorList>
            <person name="Davenport K.M."/>
            <person name="Bickhart D.M."/>
            <person name="Smith T.P.L."/>
            <person name="Murdoch B.M."/>
            <person name="Rosen B.D."/>
        </authorList>
    </citation>
    <scope>NUCLEOTIDE SEQUENCE [LARGE SCALE GENOMIC DNA]</scope>
    <source>
        <strain evidence="1">OAR_USU_Benz2616</strain>
    </source>
</reference>
<dbReference type="Ensembl" id="ENSOART00020080716.1">
    <property type="protein sequence ID" value="ENSOARP00020041436.1"/>
    <property type="gene ID" value="ENSOARG00020035003.1"/>
</dbReference>
<evidence type="ECO:0000313" key="1">
    <source>
        <dbReference type="Ensembl" id="ENSOARP00020041436.1"/>
    </source>
</evidence>
<protein>
    <submittedName>
        <fullName evidence="1">Uncharacterized protein</fullName>
    </submittedName>
</protein>
<sequence length="224" mass="25194">MVTPLPKSFSYLGRRPATFSQSVSQFSRSVVSNSLRRHESQHARPPCPSPTPRVHSDSTSIKSVMPSSHLILGHPLLLLPPIPPSIRVFSNESTLRMKWPKYWSFSFSIIPSKEIPGLISFRMDWLDLLAVQGTLKSLLQHHSSKASILRRSALFTVQLSHPYMTTGKTIALTRRTLVGKVMSLLLNMLSRLVITFLPRSKRLLISWLQSPSAVILEPPPQNKV</sequence>
<reference evidence="1" key="2">
    <citation type="submission" date="2025-08" db="UniProtKB">
        <authorList>
            <consortium name="Ensembl"/>
        </authorList>
    </citation>
    <scope>IDENTIFICATION</scope>
</reference>